<dbReference type="HOGENOM" id="CLU_1626537_0_0_1"/>
<organism evidence="1">
    <name type="scientific">Rattus norvegicus</name>
    <name type="common">Rat</name>
    <dbReference type="NCBI Taxonomy" id="10116"/>
    <lineage>
        <taxon>Eukaryota</taxon>
        <taxon>Metazoa</taxon>
        <taxon>Chordata</taxon>
        <taxon>Craniata</taxon>
        <taxon>Vertebrata</taxon>
        <taxon>Euteleostomi</taxon>
        <taxon>Mammalia</taxon>
        <taxon>Eutheria</taxon>
        <taxon>Euarchontoglires</taxon>
        <taxon>Glires</taxon>
        <taxon>Rodentia</taxon>
        <taxon>Myomorpha</taxon>
        <taxon>Muroidea</taxon>
        <taxon>Muridae</taxon>
        <taxon>Murinae</taxon>
        <taxon>Rattus</taxon>
    </lineage>
</organism>
<evidence type="ECO:0000313" key="2">
    <source>
        <dbReference type="EMBL" id="EDM16192.1"/>
    </source>
</evidence>
<gene>
    <name evidence="2" type="ORF">rCG_63697</name>
</gene>
<dbReference type="AlphaFoldDB" id="A0A9K3Y8B0"/>
<accession>A0A9K3Y8B0</accession>
<reference evidence="1" key="1">
    <citation type="submission" date="2003-06" db="EMBL/GenBank/DDBJ databases">
        <title>Liver regeneration after PH.</title>
        <authorList>
            <person name="Xu C.S."/>
            <person name="Li W.Q."/>
            <person name="Li Y.C."/>
            <person name="Wang G.P."/>
            <person name="Chai L.Q."/>
            <person name="Yuan J.Y."/>
            <person name="Yang K.J."/>
            <person name="Yan H.M."/>
            <person name="Chang C.F."/>
            <person name="Zhao L.F."/>
            <person name="Ma H."/>
            <person name="Wang L."/>
            <person name="Wang S.F."/>
            <person name="Han H.P."/>
            <person name="Shi J.B."/>
            <person name="Rahman S."/>
            <person name="Wang Q.N."/>
            <person name="Zhang J.B."/>
        </authorList>
    </citation>
    <scope>NUCLEOTIDE SEQUENCE</scope>
</reference>
<reference evidence="2" key="2">
    <citation type="journal article" date="2005" name="Genome Res.">
        <title>Gene and alternative splicing annotation with AIR.</title>
        <authorList>
            <person name="Florea L."/>
            <person name="Di Francesco V."/>
            <person name="Miller J."/>
            <person name="Turner R."/>
            <person name="Yao A."/>
            <person name="Harris M."/>
            <person name="Walenz B."/>
            <person name="Mobarry C."/>
            <person name="Merkulov G.V."/>
            <person name="Charlab R."/>
            <person name="Dew I."/>
            <person name="Deng Z."/>
            <person name="Istrail S."/>
            <person name="Li P."/>
            <person name="Sutton G."/>
        </authorList>
    </citation>
    <scope>NUCLEOTIDE SEQUENCE</scope>
    <source>
        <strain evidence="2">BN</strain>
    </source>
</reference>
<dbReference type="EMBL" id="AY325143">
    <property type="protein sequence ID" value="AAP92544.1"/>
    <property type="molecule type" value="mRNA"/>
</dbReference>
<protein>
    <submittedName>
        <fullName evidence="1">Ab1-152</fullName>
    </submittedName>
    <submittedName>
        <fullName evidence="2">RCG63697</fullName>
    </submittedName>
</protein>
<reference evidence="2" key="3">
    <citation type="submission" date="2005-09" db="EMBL/GenBank/DDBJ databases">
        <authorList>
            <person name="Mural R.J."/>
            <person name="Li P.W."/>
            <person name="Adams M.D."/>
            <person name="Amanatides P.G."/>
            <person name="Baden-Tillson H."/>
            <person name="Barnstead M."/>
            <person name="Chin S.H."/>
            <person name="Dew I."/>
            <person name="Evans C.A."/>
            <person name="Ferriera S."/>
            <person name="Flanigan M."/>
            <person name="Fosler C."/>
            <person name="Glodek A."/>
            <person name="Gu Z."/>
            <person name="Holt R.A."/>
            <person name="Jennings D."/>
            <person name="Kraft C.L."/>
            <person name="Lu F."/>
            <person name="Nguyen T."/>
            <person name="Nusskern D.R."/>
            <person name="Pfannkoch C.M."/>
            <person name="Sitter C."/>
            <person name="Sutton G.G."/>
            <person name="Venter J.C."/>
            <person name="Wang Z."/>
            <person name="Woodage T."/>
            <person name="Zheng X.H."/>
            <person name="Zhong F."/>
        </authorList>
    </citation>
    <scope>NUCLEOTIDE SEQUENCE</scope>
    <source>
        <strain evidence="2">BN</strain>
    </source>
</reference>
<dbReference type="EMBL" id="CH473950">
    <property type="protein sequence ID" value="EDM16192.1"/>
    <property type="molecule type" value="Genomic_DNA"/>
</dbReference>
<proteinExistence type="evidence at transcript level"/>
<name>A0A9K3Y8B0_RAT</name>
<sequence>MAVPISSEMATLPALPCLPSSSDLKDHTECSRGHLYIQASSDNTKVFKINVDVAEDTLTMESTMGRSVFSNLCWALPSFRASGYLQVAELTVCRCITVLSYIGHCEVHIVVVLCRDKRKEDKDVMDLNQMQVNVMAVGHAYNHTALFDMNSTYSSDSKKTQL</sequence>
<dbReference type="Proteomes" id="UP000234681">
    <property type="component" value="Chromosome 7"/>
</dbReference>
<evidence type="ECO:0000313" key="1">
    <source>
        <dbReference type="EMBL" id="AAP92544.1"/>
    </source>
</evidence>